<reference evidence="15" key="2">
    <citation type="journal article" date="2009" name="Mol. Phylogenet. Evol.">
        <title>Phylogenetic approaches for the analysis of mitochondrial genome sequence data in the Hymenoptera--a lineage with both rapidly and slowly evolving mitochondrial genomes.</title>
        <authorList>
            <person name="Dowton M."/>
            <person name="Cameron S.L."/>
            <person name="Austin A.D."/>
            <person name="Whiting M.F."/>
        </authorList>
    </citation>
    <scope>NUCLEOTIDE SEQUENCE</scope>
</reference>
<dbReference type="GO" id="GO:0046933">
    <property type="term" value="F:proton-transporting ATP synthase activity, rotational mechanism"/>
    <property type="evidence" value="ECO:0007669"/>
    <property type="project" value="TreeGrafter"/>
</dbReference>
<dbReference type="GO" id="GO:0045259">
    <property type="term" value="C:proton-transporting ATP synthase complex"/>
    <property type="evidence" value="ECO:0007669"/>
    <property type="project" value="UniProtKB-KW"/>
</dbReference>
<evidence type="ECO:0000256" key="2">
    <source>
        <dbReference type="ARBA" id="ARBA00004141"/>
    </source>
</evidence>
<dbReference type="Gene3D" id="1.20.120.220">
    <property type="entry name" value="ATP synthase, F0 complex, subunit A"/>
    <property type="match status" value="1"/>
</dbReference>
<comment type="subunit">
    <text evidence="4">F-type ATPases have 2 components, CF(1) - the catalytic core - and CF(0) - the membrane proton channel. CF(1) has five subunits: alpha(3), beta(3), gamma(1), delta(1), epsilon(1). CF(0) has three main subunits: a, b and c.</text>
</comment>
<evidence type="ECO:0000256" key="10">
    <source>
        <dbReference type="ARBA" id="ARBA00023065"/>
    </source>
</evidence>
<evidence type="ECO:0000256" key="8">
    <source>
        <dbReference type="ARBA" id="ARBA00022781"/>
    </source>
</evidence>
<evidence type="ECO:0000256" key="5">
    <source>
        <dbReference type="ARBA" id="ARBA00022448"/>
    </source>
</evidence>
<evidence type="ECO:0000256" key="14">
    <source>
        <dbReference type="SAM" id="Phobius"/>
    </source>
</evidence>
<geneLocation type="mitochondrion" evidence="15"/>
<comment type="similarity">
    <text evidence="3">Belongs to the ATPase A chain family.</text>
</comment>
<comment type="function">
    <text evidence="1">Mitochondrial membrane ATP synthase (F(1)F(0) ATP synthase or Complex V) produces ATP from ADP in the presence of a proton gradient across the membrane which is generated by electron transport complexes of the respiratory chain. F-type ATPases consist of two structural domains, F(1) - containing the extramembraneous catalytic core and F(0) - containing the membrane proton channel, linked together by a central stalk and a peripheral stalk. During catalysis, ATP synthesis in the catalytic domain of F(1) is coupled via a rotary mechanism of the central stalk subunits to proton translocation. Key component of the proton channel; it may play a direct role in the translocation of protons across the membrane.</text>
</comment>
<dbReference type="CDD" id="cd00310">
    <property type="entry name" value="ATP-synt_Fo_a_6"/>
    <property type="match status" value="1"/>
</dbReference>
<dbReference type="GO" id="GO:0005743">
    <property type="term" value="C:mitochondrial inner membrane"/>
    <property type="evidence" value="ECO:0007669"/>
    <property type="project" value="UniProtKB-SubCell"/>
</dbReference>
<dbReference type="InterPro" id="IPR023011">
    <property type="entry name" value="ATP_synth_F0_asu_AS"/>
</dbReference>
<feature type="transmembrane region" description="Helical" evidence="14">
    <location>
        <begin position="99"/>
        <end position="116"/>
    </location>
</feature>
<evidence type="ECO:0000256" key="3">
    <source>
        <dbReference type="ARBA" id="ARBA00006810"/>
    </source>
</evidence>
<keyword evidence="6" id="KW-0138">CF(0)</keyword>
<dbReference type="InterPro" id="IPR045083">
    <property type="entry name" value="ATP_synth_F0_asu_bact/mt"/>
</dbReference>
<proteinExistence type="inferred from homology"/>
<feature type="transmembrane region" description="Helical" evidence="14">
    <location>
        <begin position="161"/>
        <end position="179"/>
    </location>
</feature>
<evidence type="ECO:0000256" key="6">
    <source>
        <dbReference type="ARBA" id="ARBA00022547"/>
    </source>
</evidence>
<gene>
    <name evidence="15" type="primary">ATP6</name>
</gene>
<keyword evidence="9 14" id="KW-1133">Transmembrane helix</keyword>
<evidence type="ECO:0000256" key="11">
    <source>
        <dbReference type="ARBA" id="ARBA00023136"/>
    </source>
</evidence>
<dbReference type="InterPro" id="IPR000568">
    <property type="entry name" value="ATP_synth_F0_asu"/>
</dbReference>
<feature type="transmembrane region" description="Helical" evidence="14">
    <location>
        <begin position="20"/>
        <end position="50"/>
    </location>
</feature>
<keyword evidence="12" id="KW-0066">ATP synthesis</keyword>
<dbReference type="AlphaFoldDB" id="C4NCF9"/>
<name>C4NCF9_9HYME</name>
<dbReference type="EMBL" id="FJ478175">
    <property type="protein sequence ID" value="ACJ69603.1"/>
    <property type="molecule type" value="Genomic_DNA"/>
</dbReference>
<sequence length="224" mass="25922">MMTNIFSMFDPSTSMKLSMNWLSSMIMIFTIPNMFWLIPSRYTLFILIFMNKMNNEFNSILNNKFNKLNNLVFISFMMFIIFNNFMGLFPFIFTSSSHLVFSMSIAIPLWMSLMIFGWMKNTKNMLYHQTPMGTPYILMPFMVIIEFISNIIRPITLSVRLSANMIAGHLLLTLMSNNLNNLSISISSMIIILQSTLLILECAVSIIQSYVFTILSTLYSSETN</sequence>
<dbReference type="PANTHER" id="PTHR11410">
    <property type="entry name" value="ATP SYNTHASE SUBUNIT A"/>
    <property type="match status" value="1"/>
</dbReference>
<evidence type="ECO:0000256" key="4">
    <source>
        <dbReference type="ARBA" id="ARBA00011648"/>
    </source>
</evidence>
<dbReference type="NCBIfam" id="TIGR01131">
    <property type="entry name" value="ATP_synt_6_or_A"/>
    <property type="match status" value="1"/>
</dbReference>
<keyword evidence="15" id="KW-0496">Mitochondrion</keyword>
<organism evidence="15">
    <name type="scientific">Schlettererius cinctipes</name>
    <dbReference type="NCBI Taxonomy" id="32424"/>
    <lineage>
        <taxon>Eukaryota</taxon>
        <taxon>Metazoa</taxon>
        <taxon>Ecdysozoa</taxon>
        <taxon>Arthropoda</taxon>
        <taxon>Hexapoda</taxon>
        <taxon>Insecta</taxon>
        <taxon>Pterygota</taxon>
        <taxon>Neoptera</taxon>
        <taxon>Endopterygota</taxon>
        <taxon>Hymenoptera</taxon>
        <taxon>Apocrita</taxon>
        <taxon>Stephanoidea</taxon>
        <taxon>Stephanidae</taxon>
        <taxon>Schlettererinae</taxon>
        <taxon>Schlettererius</taxon>
    </lineage>
</organism>
<dbReference type="PRINTS" id="PR00123">
    <property type="entry name" value="ATPASEA"/>
</dbReference>
<keyword evidence="11 14" id="KW-0472">Membrane</keyword>
<evidence type="ECO:0000256" key="7">
    <source>
        <dbReference type="ARBA" id="ARBA00022692"/>
    </source>
</evidence>
<reference evidence="15" key="1">
    <citation type="journal article" date="2009" name="Mol. Biol. Evol.">
        <title>Characterization of 67 mitochondrial tRNA gene rearrangements in the Hymenoptera suggests that mitochondrial tRNA gene position is selectively neutral.</title>
        <authorList>
            <person name="Dowton M."/>
            <person name="Cameron S.L."/>
            <person name="Dowavic J.I."/>
            <person name="Austin A.D."/>
            <person name="Whiting M.F."/>
        </authorList>
    </citation>
    <scope>NUCLEOTIDE SEQUENCE</scope>
</reference>
<accession>C4NCF9</accession>
<dbReference type="InterPro" id="IPR035908">
    <property type="entry name" value="F0_ATP_A_sf"/>
</dbReference>
<keyword evidence="7 14" id="KW-0812">Transmembrane</keyword>
<evidence type="ECO:0000256" key="9">
    <source>
        <dbReference type="ARBA" id="ARBA00022989"/>
    </source>
</evidence>
<protein>
    <recommendedName>
        <fullName evidence="13">ATP synthase subunit a</fullName>
    </recommendedName>
</protein>
<evidence type="ECO:0000256" key="1">
    <source>
        <dbReference type="ARBA" id="ARBA00002070"/>
    </source>
</evidence>
<dbReference type="PROSITE" id="PS00449">
    <property type="entry name" value="ATPASE_A"/>
    <property type="match status" value="1"/>
</dbReference>
<evidence type="ECO:0000256" key="13">
    <source>
        <dbReference type="RuleBase" id="RU004450"/>
    </source>
</evidence>
<feature type="transmembrane region" description="Helical" evidence="14">
    <location>
        <begin position="136"/>
        <end position="155"/>
    </location>
</feature>
<dbReference type="Pfam" id="PF00119">
    <property type="entry name" value="ATP-synt_A"/>
    <property type="match status" value="1"/>
</dbReference>
<comment type="subcellular location">
    <subcellularLocation>
        <location evidence="2">Membrane</location>
        <topology evidence="2">Multi-pass membrane protein</topology>
    </subcellularLocation>
    <subcellularLocation>
        <location evidence="13">Mitochondrion inner membrane</location>
        <topology evidence="13">Multi-pass membrane protein</topology>
    </subcellularLocation>
</comment>
<evidence type="ECO:0000313" key="15">
    <source>
        <dbReference type="EMBL" id="ACJ69603.1"/>
    </source>
</evidence>
<keyword evidence="8" id="KW-0375">Hydrogen ion transport</keyword>
<keyword evidence="5" id="KW-0813">Transport</keyword>
<evidence type="ECO:0000256" key="12">
    <source>
        <dbReference type="ARBA" id="ARBA00023310"/>
    </source>
</evidence>
<keyword evidence="10" id="KW-0406">Ion transport</keyword>
<dbReference type="PANTHER" id="PTHR11410:SF0">
    <property type="entry name" value="ATP SYNTHASE SUBUNIT A"/>
    <property type="match status" value="1"/>
</dbReference>
<dbReference type="SUPFAM" id="SSF81336">
    <property type="entry name" value="F1F0 ATP synthase subunit A"/>
    <property type="match status" value="1"/>
</dbReference>
<feature type="transmembrane region" description="Helical" evidence="14">
    <location>
        <begin position="71"/>
        <end position="93"/>
    </location>
</feature>
<feature type="transmembrane region" description="Helical" evidence="14">
    <location>
        <begin position="191"/>
        <end position="219"/>
    </location>
</feature>